<organism evidence="1 2">
    <name type="scientific">Romanomermis culicivorax</name>
    <name type="common">Nematode worm</name>
    <dbReference type="NCBI Taxonomy" id="13658"/>
    <lineage>
        <taxon>Eukaryota</taxon>
        <taxon>Metazoa</taxon>
        <taxon>Ecdysozoa</taxon>
        <taxon>Nematoda</taxon>
        <taxon>Enoplea</taxon>
        <taxon>Dorylaimia</taxon>
        <taxon>Mermithida</taxon>
        <taxon>Mermithoidea</taxon>
        <taxon>Mermithidae</taxon>
        <taxon>Romanomermis</taxon>
    </lineage>
</organism>
<name>A0A915JM14_ROMCU</name>
<proteinExistence type="predicted"/>
<dbReference type="WBParaSite" id="nRc.2.0.1.t27036-RA">
    <property type="protein sequence ID" value="nRc.2.0.1.t27036-RA"/>
    <property type="gene ID" value="nRc.2.0.1.g27036"/>
</dbReference>
<protein>
    <submittedName>
        <fullName evidence="2">Uncharacterized protein</fullName>
    </submittedName>
</protein>
<reference evidence="2" key="1">
    <citation type="submission" date="2022-11" db="UniProtKB">
        <authorList>
            <consortium name="WormBaseParasite"/>
        </authorList>
    </citation>
    <scope>IDENTIFICATION</scope>
</reference>
<evidence type="ECO:0000313" key="1">
    <source>
        <dbReference type="Proteomes" id="UP000887565"/>
    </source>
</evidence>
<sequence>MISKEMQLRQRDIYANLTAQNSVQTRNFLYRIENSSQIEASFPLTAFTDHVKFVDGGAARGSGPNISRRMD</sequence>
<dbReference type="Proteomes" id="UP000887565">
    <property type="component" value="Unplaced"/>
</dbReference>
<dbReference type="AlphaFoldDB" id="A0A915JM14"/>
<keyword evidence="1" id="KW-1185">Reference proteome</keyword>
<evidence type="ECO:0000313" key="2">
    <source>
        <dbReference type="WBParaSite" id="nRc.2.0.1.t27036-RA"/>
    </source>
</evidence>
<accession>A0A915JM14</accession>